<dbReference type="Proteomes" id="UP000596661">
    <property type="component" value="Chromosome 6"/>
</dbReference>
<name>A0A803PZW6_CANSA</name>
<dbReference type="EnsemblPlants" id="evm.model.06.770">
    <property type="protein sequence ID" value="cds.evm.model.06.770"/>
    <property type="gene ID" value="evm.TU.06.770"/>
</dbReference>
<organism evidence="2 3">
    <name type="scientific">Cannabis sativa</name>
    <name type="common">Hemp</name>
    <name type="synonym">Marijuana</name>
    <dbReference type="NCBI Taxonomy" id="3483"/>
    <lineage>
        <taxon>Eukaryota</taxon>
        <taxon>Viridiplantae</taxon>
        <taxon>Streptophyta</taxon>
        <taxon>Embryophyta</taxon>
        <taxon>Tracheophyta</taxon>
        <taxon>Spermatophyta</taxon>
        <taxon>Magnoliopsida</taxon>
        <taxon>eudicotyledons</taxon>
        <taxon>Gunneridae</taxon>
        <taxon>Pentapetalae</taxon>
        <taxon>rosids</taxon>
        <taxon>fabids</taxon>
        <taxon>Rosales</taxon>
        <taxon>Cannabaceae</taxon>
        <taxon>Cannabis</taxon>
    </lineage>
</organism>
<feature type="region of interest" description="Disordered" evidence="1">
    <location>
        <begin position="46"/>
        <end position="143"/>
    </location>
</feature>
<dbReference type="Gramene" id="evm.model.06.770">
    <property type="protein sequence ID" value="cds.evm.model.06.770"/>
    <property type="gene ID" value="evm.TU.06.770"/>
</dbReference>
<dbReference type="EMBL" id="UZAU01000578">
    <property type="status" value="NOT_ANNOTATED_CDS"/>
    <property type="molecule type" value="Genomic_DNA"/>
</dbReference>
<accession>A0A803PZW6</accession>
<evidence type="ECO:0000256" key="1">
    <source>
        <dbReference type="SAM" id="MobiDB-lite"/>
    </source>
</evidence>
<feature type="compositionally biased region" description="Basic and acidic residues" evidence="1">
    <location>
        <begin position="85"/>
        <end position="97"/>
    </location>
</feature>
<proteinExistence type="predicted"/>
<sequence length="143" mass="15907">METSRHTKAEKCICLRESQVELCSELWLKKAFGFWEGRPVATKILGLSPKDQGENHSGHSISSSNLPAADKLKMYRTSNFPSLRLDGRQSDYREPGHPKRVKSRSSQPRPKWPRSPGVVGSVGDGEPAIRRRAPRSGSPNWGG</sequence>
<evidence type="ECO:0000313" key="3">
    <source>
        <dbReference type="Proteomes" id="UP000596661"/>
    </source>
</evidence>
<reference evidence="2" key="1">
    <citation type="submission" date="2018-11" db="EMBL/GenBank/DDBJ databases">
        <authorList>
            <person name="Grassa J C."/>
        </authorList>
    </citation>
    <scope>NUCLEOTIDE SEQUENCE [LARGE SCALE GENOMIC DNA]</scope>
</reference>
<keyword evidence="3" id="KW-1185">Reference proteome</keyword>
<protein>
    <submittedName>
        <fullName evidence="2">Uncharacterized protein</fullName>
    </submittedName>
</protein>
<dbReference type="AlphaFoldDB" id="A0A803PZW6"/>
<reference evidence="2" key="2">
    <citation type="submission" date="2021-03" db="UniProtKB">
        <authorList>
            <consortium name="EnsemblPlants"/>
        </authorList>
    </citation>
    <scope>IDENTIFICATION</scope>
</reference>
<evidence type="ECO:0000313" key="2">
    <source>
        <dbReference type="EnsemblPlants" id="cds.evm.model.06.770"/>
    </source>
</evidence>